<evidence type="ECO:0000313" key="1">
    <source>
        <dbReference type="EMBL" id="WFM84051.1"/>
    </source>
</evidence>
<reference evidence="1 2" key="1">
    <citation type="submission" date="2023-03" db="EMBL/GenBank/DDBJ databases">
        <title>Complete genome of Arcanobacterium canis strain DSM 25104 isolated in 2010 from a canine otitis externa in Germany.</title>
        <authorList>
            <person name="Borowiak M."/>
            <person name="Kreitlow A."/>
            <person name="Malorny B."/>
            <person name="Laemmler C."/>
            <person name="Prenger-Berninghoff E."/>
            <person name="Ploetz M."/>
            <person name="Abdulmawjood A."/>
        </authorList>
    </citation>
    <scope>NUCLEOTIDE SEQUENCE [LARGE SCALE GENOMIC DNA]</scope>
    <source>
        <strain evidence="1 2">DSM 25104</strain>
    </source>
</reference>
<gene>
    <name evidence="1" type="ORF">P7079_03500</name>
</gene>
<dbReference type="Gene3D" id="3.40.50.12580">
    <property type="match status" value="1"/>
</dbReference>
<proteinExistence type="predicted"/>
<sequence length="519" mass="57547">MGVYFVDLCERVNSRWIIHVVFDPGDHHVIINGERYELDTLATEKIGPYRSLGGAGGRHSALLALPPHTRTVRFAGADVGRLELRGAARMSSRRFAYKSTGRHLVVKTDAHTLSFSSGPLPILRAALRWNAAIGASILTQALPPRVVVYRALAPLARLLHRRTWVISDSPNKAGDNGEALFRFLHLHPADGVTPIFAIADPDQRKILGAYGKTVDPTSFRGKLAYLGAPVIVSSQAGLYVTDALGDHGVYRGLDRSRFVFLQHGVLFHDLSAVIGRYLKRICLIVASGAGEAQALTRDYGFLPDQVALTGMPRMDRLADHRQRTILVAPTWRSCLADASSEEFRSSPYFRFWDAMLNDELLLTALRDAGYRVEFLLHPSLAAFVGEFHGSDLVHIGTPPHDYTGAFGRCALLVTDYSSVAYDVAYLDKPVVYAQFDRADFYDGQTYERGDDDTRTSGFGPVTSSLDELRSTILGIISDAEDEFPSLESQYRTRRDEAFTFRDQNNSARVVDAIQQMLKK</sequence>
<dbReference type="SUPFAM" id="SSF53756">
    <property type="entry name" value="UDP-Glycosyltransferase/glycogen phosphorylase"/>
    <property type="match status" value="1"/>
</dbReference>
<organism evidence="1 2">
    <name type="scientific">Arcanobacterium canis</name>
    <dbReference type="NCBI Taxonomy" id="999183"/>
    <lineage>
        <taxon>Bacteria</taxon>
        <taxon>Bacillati</taxon>
        <taxon>Actinomycetota</taxon>
        <taxon>Actinomycetes</taxon>
        <taxon>Actinomycetales</taxon>
        <taxon>Actinomycetaceae</taxon>
        <taxon>Arcanobacterium</taxon>
    </lineage>
</organism>
<keyword evidence="2" id="KW-1185">Reference proteome</keyword>
<name>A0ABY8FZV1_9ACTO</name>
<dbReference type="RefSeq" id="WP_278013446.1">
    <property type="nucleotide sequence ID" value="NZ_CP121208.1"/>
</dbReference>
<protein>
    <submittedName>
        <fullName evidence="1">CDP-glycerol glycerophosphotransferase family protein</fullName>
    </submittedName>
</protein>
<accession>A0ABY8FZV1</accession>
<dbReference type="EMBL" id="CP121208">
    <property type="protein sequence ID" value="WFM84051.1"/>
    <property type="molecule type" value="Genomic_DNA"/>
</dbReference>
<dbReference type="Proteomes" id="UP001215216">
    <property type="component" value="Chromosome"/>
</dbReference>
<evidence type="ECO:0000313" key="2">
    <source>
        <dbReference type="Proteomes" id="UP001215216"/>
    </source>
</evidence>
<dbReference type="InterPro" id="IPR007554">
    <property type="entry name" value="Glycerophosphate_synth"/>
</dbReference>
<dbReference type="Pfam" id="PF04464">
    <property type="entry name" value="Glyphos_transf"/>
    <property type="match status" value="1"/>
</dbReference>
<dbReference type="InterPro" id="IPR043148">
    <property type="entry name" value="TagF_C"/>
</dbReference>